<reference evidence="1" key="1">
    <citation type="journal article" date="2014" name="Front. Microbiol.">
        <title>High frequency of phylogenetically diverse reductive dehalogenase-homologous genes in deep subseafloor sedimentary metagenomes.</title>
        <authorList>
            <person name="Kawai M."/>
            <person name="Futagami T."/>
            <person name="Toyoda A."/>
            <person name="Takaki Y."/>
            <person name="Nishi S."/>
            <person name="Hori S."/>
            <person name="Arai W."/>
            <person name="Tsubouchi T."/>
            <person name="Morono Y."/>
            <person name="Uchiyama I."/>
            <person name="Ito T."/>
            <person name="Fujiyama A."/>
            <person name="Inagaki F."/>
            <person name="Takami H."/>
        </authorList>
    </citation>
    <scope>NUCLEOTIDE SEQUENCE</scope>
    <source>
        <strain evidence="1">Expedition CK06-06</strain>
    </source>
</reference>
<dbReference type="EMBL" id="BARW01008273">
    <property type="protein sequence ID" value="GAI82560.1"/>
    <property type="molecule type" value="Genomic_DNA"/>
</dbReference>
<dbReference type="AlphaFoldDB" id="X1T4P1"/>
<evidence type="ECO:0000313" key="1">
    <source>
        <dbReference type="EMBL" id="GAI82560.1"/>
    </source>
</evidence>
<proteinExistence type="predicted"/>
<comment type="caution">
    <text evidence="1">The sequence shown here is derived from an EMBL/GenBank/DDBJ whole genome shotgun (WGS) entry which is preliminary data.</text>
</comment>
<protein>
    <submittedName>
        <fullName evidence="1">Uncharacterized protein</fullName>
    </submittedName>
</protein>
<organism evidence="1">
    <name type="scientific">marine sediment metagenome</name>
    <dbReference type="NCBI Taxonomy" id="412755"/>
    <lineage>
        <taxon>unclassified sequences</taxon>
        <taxon>metagenomes</taxon>
        <taxon>ecological metagenomes</taxon>
    </lineage>
</organism>
<gene>
    <name evidence="1" type="ORF">S12H4_17010</name>
</gene>
<name>X1T4P1_9ZZZZ</name>
<sequence>NTKDLSRLKVDGWFGEKTQGNVQIYNGSQDIPNFSVCSLATWFELLQDINCEMYISDVFRILRVS</sequence>
<accession>X1T4P1</accession>
<feature type="non-terminal residue" evidence="1">
    <location>
        <position position="1"/>
    </location>
</feature>